<reference evidence="2" key="1">
    <citation type="journal article" date="2023" name="G3 (Bethesda)">
        <title>A reference genome for the long-term kleptoplast-retaining sea slug Elysia crispata morphotype clarki.</title>
        <authorList>
            <person name="Eastman K.E."/>
            <person name="Pendleton A.L."/>
            <person name="Shaikh M.A."/>
            <person name="Suttiyut T."/>
            <person name="Ogas R."/>
            <person name="Tomko P."/>
            <person name="Gavelis G."/>
            <person name="Widhalm J.R."/>
            <person name="Wisecaver J.H."/>
        </authorList>
    </citation>
    <scope>NUCLEOTIDE SEQUENCE</scope>
    <source>
        <strain evidence="2">ECLA1</strain>
    </source>
</reference>
<dbReference type="AlphaFoldDB" id="A0AAE1EET3"/>
<dbReference type="EMBL" id="JAWDGP010000178">
    <property type="protein sequence ID" value="KAK3803188.1"/>
    <property type="molecule type" value="Genomic_DNA"/>
</dbReference>
<dbReference type="Proteomes" id="UP001283361">
    <property type="component" value="Unassembled WGS sequence"/>
</dbReference>
<organism evidence="2 3">
    <name type="scientific">Elysia crispata</name>
    <name type="common">lettuce slug</name>
    <dbReference type="NCBI Taxonomy" id="231223"/>
    <lineage>
        <taxon>Eukaryota</taxon>
        <taxon>Metazoa</taxon>
        <taxon>Spiralia</taxon>
        <taxon>Lophotrochozoa</taxon>
        <taxon>Mollusca</taxon>
        <taxon>Gastropoda</taxon>
        <taxon>Heterobranchia</taxon>
        <taxon>Euthyneura</taxon>
        <taxon>Panpulmonata</taxon>
        <taxon>Sacoglossa</taxon>
        <taxon>Placobranchoidea</taxon>
        <taxon>Plakobranchidae</taxon>
        <taxon>Elysia</taxon>
    </lineage>
</organism>
<evidence type="ECO:0000313" key="2">
    <source>
        <dbReference type="EMBL" id="KAK3803188.1"/>
    </source>
</evidence>
<evidence type="ECO:0000256" key="1">
    <source>
        <dbReference type="SAM" id="MobiDB-lite"/>
    </source>
</evidence>
<sequence>MNENGAEMRSEPHIHLRSQQGQLKRETLPAKFITDHHGGSCPLPQALQICSDLVSDKSSKKILKENLITT</sequence>
<name>A0AAE1EET3_9GAST</name>
<feature type="compositionally biased region" description="Basic and acidic residues" evidence="1">
    <location>
        <begin position="1"/>
        <end position="14"/>
    </location>
</feature>
<evidence type="ECO:0000313" key="3">
    <source>
        <dbReference type="Proteomes" id="UP001283361"/>
    </source>
</evidence>
<comment type="caution">
    <text evidence="2">The sequence shown here is derived from an EMBL/GenBank/DDBJ whole genome shotgun (WGS) entry which is preliminary data.</text>
</comment>
<proteinExistence type="predicted"/>
<protein>
    <submittedName>
        <fullName evidence="2">Uncharacterized protein</fullName>
    </submittedName>
</protein>
<accession>A0AAE1EET3</accession>
<gene>
    <name evidence="2" type="ORF">RRG08_020946</name>
</gene>
<feature type="region of interest" description="Disordered" evidence="1">
    <location>
        <begin position="1"/>
        <end position="21"/>
    </location>
</feature>
<keyword evidence="3" id="KW-1185">Reference proteome</keyword>